<dbReference type="SUPFAM" id="SSF54427">
    <property type="entry name" value="NTF2-like"/>
    <property type="match status" value="1"/>
</dbReference>
<evidence type="ECO:0000313" key="1">
    <source>
        <dbReference type="EMBL" id="MFB9904207.1"/>
    </source>
</evidence>
<proteinExistence type="predicted"/>
<dbReference type="Pfam" id="PF07366">
    <property type="entry name" value="SnoaL"/>
    <property type="match status" value="1"/>
</dbReference>
<dbReference type="RefSeq" id="WP_377851399.1">
    <property type="nucleotide sequence ID" value="NZ_JBHLZU010000008.1"/>
</dbReference>
<gene>
    <name evidence="1" type="ORF">ACFFQA_09660</name>
</gene>
<dbReference type="Gene3D" id="3.10.450.50">
    <property type="match status" value="1"/>
</dbReference>
<dbReference type="Proteomes" id="UP001589693">
    <property type="component" value="Unassembled WGS sequence"/>
</dbReference>
<dbReference type="PANTHER" id="PTHR38436">
    <property type="entry name" value="POLYKETIDE CYCLASE SNOAL-LIKE DOMAIN"/>
    <property type="match status" value="1"/>
</dbReference>
<protein>
    <submittedName>
        <fullName evidence="1">Ester cyclase</fullName>
    </submittedName>
</protein>
<accession>A0ABV5ZTI7</accession>
<name>A0ABV5ZTI7_9PSEU</name>
<dbReference type="EMBL" id="JBHLZU010000008">
    <property type="protein sequence ID" value="MFB9904207.1"/>
    <property type="molecule type" value="Genomic_DNA"/>
</dbReference>
<dbReference type="InterPro" id="IPR032710">
    <property type="entry name" value="NTF2-like_dom_sf"/>
</dbReference>
<organism evidence="1 2">
    <name type="scientific">Allokutzneria oryzae</name>
    <dbReference type="NCBI Taxonomy" id="1378989"/>
    <lineage>
        <taxon>Bacteria</taxon>
        <taxon>Bacillati</taxon>
        <taxon>Actinomycetota</taxon>
        <taxon>Actinomycetes</taxon>
        <taxon>Pseudonocardiales</taxon>
        <taxon>Pseudonocardiaceae</taxon>
        <taxon>Allokutzneria</taxon>
    </lineage>
</organism>
<reference evidence="1 2" key="1">
    <citation type="submission" date="2024-09" db="EMBL/GenBank/DDBJ databases">
        <authorList>
            <person name="Sun Q."/>
            <person name="Mori K."/>
        </authorList>
    </citation>
    <scope>NUCLEOTIDE SEQUENCE [LARGE SCALE GENOMIC DNA]</scope>
    <source>
        <strain evidence="1 2">TBRC 7907</strain>
    </source>
</reference>
<dbReference type="PANTHER" id="PTHR38436:SF1">
    <property type="entry name" value="ESTER CYCLASE"/>
    <property type="match status" value="1"/>
</dbReference>
<comment type="caution">
    <text evidence="1">The sequence shown here is derived from an EMBL/GenBank/DDBJ whole genome shotgun (WGS) entry which is preliminary data.</text>
</comment>
<dbReference type="InterPro" id="IPR009959">
    <property type="entry name" value="Cyclase_SnoaL-like"/>
</dbReference>
<sequence>MVVTKEGTDMDAVAERNMAAMRTAYETLVSGDLEACVEMLTPDFVANLPGLPEPVRGREVWRMGAEAMLKGFPDLQIEVEHMTAAGDQVAVRARFRGTHNGEFNGVAATGRSVDFWSVEYYRFADGKVAEEWVAPDMGNLMNQITAQ</sequence>
<evidence type="ECO:0000313" key="2">
    <source>
        <dbReference type="Proteomes" id="UP001589693"/>
    </source>
</evidence>
<keyword evidence="2" id="KW-1185">Reference proteome</keyword>